<dbReference type="EMBL" id="EQ962661">
    <property type="protein sequence ID" value="EED11771.1"/>
    <property type="molecule type" value="Genomic_DNA"/>
</dbReference>
<name>B8MU53_TALSN</name>
<protein>
    <submittedName>
        <fullName evidence="2">Uncharacterized protein</fullName>
    </submittedName>
</protein>
<evidence type="ECO:0000256" key="1">
    <source>
        <dbReference type="SAM" id="Coils"/>
    </source>
</evidence>
<feature type="coiled-coil region" evidence="1">
    <location>
        <begin position="18"/>
        <end position="80"/>
    </location>
</feature>
<dbReference type="HOGENOM" id="CLU_1741798_0_0_1"/>
<keyword evidence="1" id="KW-0175">Coiled coil</keyword>
<dbReference type="GeneID" id="8107182"/>
<accession>B8MU53</accession>
<sequence>MQGPKIADPRIGNLVLYCKNELKKNRELTRHLKHEQEKNQELALQLKHEQEKNQELALQLKHEQEKNQELALQLKHEQEKNKENFEKIRIIEKEVADVEKSVRELVALCIPEDGPNIKVAIDTFKGQSILHTKTASKKSSIGACAEPRMV</sequence>
<reference evidence="3" key="1">
    <citation type="journal article" date="2015" name="Genome Announc.">
        <title>Genome sequence of the AIDS-associated pathogen Penicillium marneffei (ATCC18224) and its near taxonomic relative Talaromyces stipitatus (ATCC10500).</title>
        <authorList>
            <person name="Nierman W.C."/>
            <person name="Fedorova-Abrams N.D."/>
            <person name="Andrianopoulos A."/>
        </authorList>
    </citation>
    <scope>NUCLEOTIDE SEQUENCE [LARGE SCALE GENOMIC DNA]</scope>
    <source>
        <strain evidence="3">ATCC 10500 / CBS 375.48 / QM 6759 / NRRL 1006</strain>
    </source>
</reference>
<proteinExistence type="predicted"/>
<dbReference type="Proteomes" id="UP000001745">
    <property type="component" value="Unassembled WGS sequence"/>
</dbReference>
<organism evidence="2 3">
    <name type="scientific">Talaromyces stipitatus (strain ATCC 10500 / CBS 375.48 / QM 6759 / NRRL 1006)</name>
    <name type="common">Penicillium stipitatum</name>
    <dbReference type="NCBI Taxonomy" id="441959"/>
    <lineage>
        <taxon>Eukaryota</taxon>
        <taxon>Fungi</taxon>
        <taxon>Dikarya</taxon>
        <taxon>Ascomycota</taxon>
        <taxon>Pezizomycotina</taxon>
        <taxon>Eurotiomycetes</taxon>
        <taxon>Eurotiomycetidae</taxon>
        <taxon>Eurotiales</taxon>
        <taxon>Trichocomaceae</taxon>
        <taxon>Talaromyces</taxon>
        <taxon>Talaromyces sect. Talaromyces</taxon>
    </lineage>
</organism>
<evidence type="ECO:0000313" key="3">
    <source>
        <dbReference type="Proteomes" id="UP000001745"/>
    </source>
</evidence>
<keyword evidence="3" id="KW-1185">Reference proteome</keyword>
<dbReference type="RefSeq" id="XP_002488527.1">
    <property type="nucleotide sequence ID" value="XM_002488482.1"/>
</dbReference>
<evidence type="ECO:0000313" key="2">
    <source>
        <dbReference type="EMBL" id="EED11771.1"/>
    </source>
</evidence>
<dbReference type="AlphaFoldDB" id="B8MU53"/>
<dbReference type="InParanoid" id="B8MU53"/>
<gene>
    <name evidence="2" type="ORF">TSTA_109500</name>
</gene>
<dbReference type="VEuPathDB" id="FungiDB:TSTA_109500"/>